<evidence type="ECO:0008006" key="4">
    <source>
        <dbReference type="Google" id="ProtNLM"/>
    </source>
</evidence>
<evidence type="ECO:0000313" key="2">
    <source>
        <dbReference type="EMBL" id="SHL69691.1"/>
    </source>
</evidence>
<sequence>MNASPAHRLTSPRGAALAVLLVLGAGVGGCADMSDTMTSAFADPAKYDLYECKQLEAERKALAVREAELQGLMAKAETGVAGPVVAELAYRNDYIAMRGQAKLADEAWRRNKCHAAPPAADAPALKPVPPANAKGPRPAVSSGSVVY</sequence>
<feature type="region of interest" description="Disordered" evidence="1">
    <location>
        <begin position="115"/>
        <end position="147"/>
    </location>
</feature>
<gene>
    <name evidence="2" type="ORF">SAMN05444159_6578</name>
</gene>
<dbReference type="OrthoDB" id="8255563at2"/>
<dbReference type="EMBL" id="LT670844">
    <property type="protein sequence ID" value="SHL69691.1"/>
    <property type="molecule type" value="Genomic_DNA"/>
</dbReference>
<dbReference type="Proteomes" id="UP000189935">
    <property type="component" value="Chromosome I"/>
</dbReference>
<protein>
    <recommendedName>
        <fullName evidence="4">Twin-arginine translocation pathway signal</fullName>
    </recommendedName>
</protein>
<organism evidence="2 3">
    <name type="scientific">Bradyrhizobium lablabi</name>
    <dbReference type="NCBI Taxonomy" id="722472"/>
    <lineage>
        <taxon>Bacteria</taxon>
        <taxon>Pseudomonadati</taxon>
        <taxon>Pseudomonadota</taxon>
        <taxon>Alphaproteobacteria</taxon>
        <taxon>Hyphomicrobiales</taxon>
        <taxon>Nitrobacteraceae</taxon>
        <taxon>Bradyrhizobium</taxon>
    </lineage>
</organism>
<accession>A0A1M7CR25</accession>
<reference evidence="2 3" key="1">
    <citation type="submission" date="2016-11" db="EMBL/GenBank/DDBJ databases">
        <authorList>
            <person name="Jaros S."/>
            <person name="Januszkiewicz K."/>
            <person name="Wedrychowicz H."/>
        </authorList>
    </citation>
    <scope>NUCLEOTIDE SEQUENCE [LARGE SCALE GENOMIC DNA]</scope>
    <source>
        <strain evidence="2 3">GAS499</strain>
    </source>
</reference>
<name>A0A1M7CR25_9BRAD</name>
<feature type="compositionally biased region" description="Low complexity" evidence="1">
    <location>
        <begin position="115"/>
        <end position="125"/>
    </location>
</feature>
<evidence type="ECO:0000256" key="1">
    <source>
        <dbReference type="SAM" id="MobiDB-lite"/>
    </source>
</evidence>
<proteinExistence type="predicted"/>
<dbReference type="AlphaFoldDB" id="A0A1M7CR25"/>
<dbReference type="RefSeq" id="WP_154071561.1">
    <property type="nucleotide sequence ID" value="NZ_LT670844.1"/>
</dbReference>
<evidence type="ECO:0000313" key="3">
    <source>
        <dbReference type="Proteomes" id="UP000189935"/>
    </source>
</evidence>